<comment type="caution">
    <text evidence="1">The sequence shown here is derived from an EMBL/GenBank/DDBJ whole genome shotgun (WGS) entry which is preliminary data.</text>
</comment>
<proteinExistence type="predicted"/>
<keyword evidence="2" id="KW-1185">Reference proteome</keyword>
<evidence type="ECO:0000313" key="2">
    <source>
        <dbReference type="Proteomes" id="UP000617743"/>
    </source>
</evidence>
<evidence type="ECO:0000313" key="1">
    <source>
        <dbReference type="EMBL" id="GGW79579.1"/>
    </source>
</evidence>
<gene>
    <name evidence="1" type="ORF">GCM10010383_03960</name>
</gene>
<dbReference type="RefSeq" id="WP_190048332.1">
    <property type="nucleotide sequence ID" value="NZ_BMWC01000001.1"/>
</dbReference>
<accession>A0ABQ2WVV2</accession>
<sequence>MPLDEHLNLNALAEWWENKQAERKRRKQEHEEHRRSPEYVGQLQRLVRLTQGAIDLLHMSHVAMSRMPNATDTYLMYAGTDDSLECLVAIKALVEQGVHNVARRECRYLLEQAVKYLYVDQQLPSLSATRDHRVEYLKASVPRSSIQPVFDIQPLLPSQDVQAFRNDVKGRWSSLSGVVHPSKEQIDERAARARRGSFSGFETAKDLTAINNQLASVYDCLGVIWLTAAGPSAAGDVIVELDCDSWIFRKSKWLQKLSRSYDYKLERQQGS</sequence>
<organism evidence="1 2">
    <name type="scientific">Streptomyces lomondensis</name>
    <dbReference type="NCBI Taxonomy" id="68229"/>
    <lineage>
        <taxon>Bacteria</taxon>
        <taxon>Bacillati</taxon>
        <taxon>Actinomycetota</taxon>
        <taxon>Actinomycetes</taxon>
        <taxon>Kitasatosporales</taxon>
        <taxon>Streptomycetaceae</taxon>
        <taxon>Streptomyces</taxon>
    </lineage>
</organism>
<reference evidence="2" key="1">
    <citation type="journal article" date="2019" name="Int. J. Syst. Evol. Microbiol.">
        <title>The Global Catalogue of Microorganisms (GCM) 10K type strain sequencing project: providing services to taxonomists for standard genome sequencing and annotation.</title>
        <authorList>
            <consortium name="The Broad Institute Genomics Platform"/>
            <consortium name="The Broad Institute Genome Sequencing Center for Infectious Disease"/>
            <person name="Wu L."/>
            <person name="Ma J."/>
        </authorList>
    </citation>
    <scope>NUCLEOTIDE SEQUENCE [LARGE SCALE GENOMIC DNA]</scope>
    <source>
        <strain evidence="2">JCM 4866</strain>
    </source>
</reference>
<name>A0ABQ2WVV2_9ACTN</name>
<dbReference type="EMBL" id="BMWC01000001">
    <property type="protein sequence ID" value="GGW79579.1"/>
    <property type="molecule type" value="Genomic_DNA"/>
</dbReference>
<protein>
    <submittedName>
        <fullName evidence="1">Uncharacterized protein</fullName>
    </submittedName>
</protein>
<dbReference type="Proteomes" id="UP000617743">
    <property type="component" value="Unassembled WGS sequence"/>
</dbReference>